<dbReference type="InterPro" id="IPR036998">
    <property type="entry name" value="Porin_LamB_sf"/>
</dbReference>
<dbReference type="InterPro" id="IPR003192">
    <property type="entry name" value="Porin_LamB"/>
</dbReference>
<dbReference type="Pfam" id="PF02264">
    <property type="entry name" value="LamB"/>
    <property type="match status" value="1"/>
</dbReference>
<evidence type="ECO:0000313" key="2">
    <source>
        <dbReference type="Proteomes" id="UP000250675"/>
    </source>
</evidence>
<dbReference type="AlphaFoldDB" id="A0A2X3FKH2"/>
<gene>
    <name evidence="1" type="primary">scrY_1</name>
    <name evidence="1" type="ORF">NCTC9645_03518</name>
</gene>
<dbReference type="GO" id="GO:0015288">
    <property type="term" value="F:porin activity"/>
    <property type="evidence" value="ECO:0007669"/>
    <property type="project" value="InterPro"/>
</dbReference>
<dbReference type="GO" id="GO:0016020">
    <property type="term" value="C:membrane"/>
    <property type="evidence" value="ECO:0007669"/>
    <property type="project" value="InterPro"/>
</dbReference>
<dbReference type="SUPFAM" id="SSF56935">
    <property type="entry name" value="Porins"/>
    <property type="match status" value="1"/>
</dbReference>
<reference evidence="1 2" key="1">
    <citation type="submission" date="2018-06" db="EMBL/GenBank/DDBJ databases">
        <authorList>
            <consortium name="Pathogen Informatics"/>
            <person name="Doyle S."/>
        </authorList>
    </citation>
    <scope>NUCLEOTIDE SEQUENCE [LARGE SCALE GENOMIC DNA]</scope>
    <source>
        <strain evidence="1 2">NCTC9645</strain>
    </source>
</reference>
<dbReference type="Proteomes" id="UP000250675">
    <property type="component" value="Unassembled WGS sequence"/>
</dbReference>
<organism evidence="1 2">
    <name type="scientific">Klebsiella pneumoniae</name>
    <dbReference type="NCBI Taxonomy" id="573"/>
    <lineage>
        <taxon>Bacteria</taxon>
        <taxon>Pseudomonadati</taxon>
        <taxon>Pseudomonadota</taxon>
        <taxon>Gammaproteobacteria</taxon>
        <taxon>Enterobacterales</taxon>
        <taxon>Enterobacteriaceae</taxon>
        <taxon>Klebsiella/Raoultella group</taxon>
        <taxon>Klebsiella</taxon>
        <taxon>Klebsiella pneumoniae complex</taxon>
    </lineage>
</organism>
<sequence>MLAQSSKDRYVDGDSYQWATLNLRLIQEVTQNFALAWEDSYQYMDLQPEGYNDRHAVNGSFYKLTFAPTFKVGSIGDFFSRPEIRFYTSWMDWSKKLDNYANDDALGSNGFKSGGEWSFGMQMETWF</sequence>
<dbReference type="Gene3D" id="2.40.170.10">
    <property type="entry name" value="Porin, LamB type"/>
    <property type="match status" value="1"/>
</dbReference>
<name>A0A2X3FKH2_KLEPN</name>
<accession>A0A2X3FKH2</accession>
<protein>
    <submittedName>
        <fullName evidence="1">Sucrose porin</fullName>
    </submittedName>
</protein>
<evidence type="ECO:0000313" key="1">
    <source>
        <dbReference type="EMBL" id="SQC23420.1"/>
    </source>
</evidence>
<proteinExistence type="predicted"/>
<dbReference type="EMBL" id="UASO01000004">
    <property type="protein sequence ID" value="SQC23420.1"/>
    <property type="molecule type" value="Genomic_DNA"/>
</dbReference>
<dbReference type="GO" id="GO:0034219">
    <property type="term" value="P:carbohydrate transmembrane transport"/>
    <property type="evidence" value="ECO:0007669"/>
    <property type="project" value="InterPro"/>
</dbReference>